<dbReference type="OrthoDB" id="1049968at2"/>
<dbReference type="AlphaFoldDB" id="A0A449I4Y9"/>
<sequence>MKKILFYLFSLVISFSSCEKENNTPDVPVNPDIPVNPEDNNTPLAWQELHNSIWEHEHEEDLFIGIRYANAKNFQVSNDPWIYVGGIYPEKTFLARFDREIMDSINPIDIIFNFPDPYMEEKSKVGRISYLKILKNVLKSKEYKNFVDTRGNDVCRVRMAEMKSYEDIEKAFPDNVPFGKSIKEIVSQKYGQKHKKLSIGEIIFKNFTVSMDTPTNGIFKNTHRKDSIDNPVYIRSITYGSVGYFVIESEYSYEDIFNAFRGIKTPFKDSYTKADGILHNSKITLFTISDMSYDVRVWNTFEDLDKYLTNPYYYYNNKYYIYGHPVYCRGCYAKDNSFFKRKK</sequence>
<organism evidence="1 2">
    <name type="scientific">Prevotella heparinolytica</name>
    <dbReference type="NCBI Taxonomy" id="28113"/>
    <lineage>
        <taxon>Bacteria</taxon>
        <taxon>Pseudomonadati</taxon>
        <taxon>Bacteroidota</taxon>
        <taxon>Bacteroidia</taxon>
        <taxon>Bacteroidales</taxon>
        <taxon>Bacteroidaceae</taxon>
        <taxon>Bacteroides</taxon>
    </lineage>
</organism>
<dbReference type="GO" id="GO:0015485">
    <property type="term" value="F:cholesterol binding"/>
    <property type="evidence" value="ECO:0007669"/>
    <property type="project" value="InterPro"/>
</dbReference>
<dbReference type="Proteomes" id="UP000396835">
    <property type="component" value="Unassembled WGS sequence"/>
</dbReference>
<name>A0A449I4Y9_9BACE</name>
<dbReference type="Gene3D" id="3.40.30.40">
    <property type="entry name" value="Perfringolysin"/>
    <property type="match status" value="1"/>
</dbReference>
<dbReference type="PROSITE" id="PS51257">
    <property type="entry name" value="PROKAR_LIPOPROTEIN"/>
    <property type="match status" value="1"/>
</dbReference>
<dbReference type="EMBL" id="CAACYH010000004">
    <property type="protein sequence ID" value="VFB14481.1"/>
    <property type="molecule type" value="Genomic_DNA"/>
</dbReference>
<evidence type="ECO:0000313" key="2">
    <source>
        <dbReference type="Proteomes" id="UP000396835"/>
    </source>
</evidence>
<reference evidence="1 2" key="1">
    <citation type="submission" date="2019-02" db="EMBL/GenBank/DDBJ databases">
        <authorList>
            <consortium name="Pathogen Informatics"/>
        </authorList>
    </citation>
    <scope>NUCLEOTIDE SEQUENCE [LARGE SCALE GENOMIC DNA]</scope>
    <source>
        <strain evidence="1 2">3012STDY7078512</strain>
    </source>
</reference>
<gene>
    <name evidence="1" type="ORF">NCTC7812_02039</name>
</gene>
<dbReference type="SUPFAM" id="SSF56978">
    <property type="entry name" value="Perfringolysin"/>
    <property type="match status" value="1"/>
</dbReference>
<proteinExistence type="predicted"/>
<protein>
    <submittedName>
        <fullName evidence="1">Hemolysin</fullName>
    </submittedName>
</protein>
<evidence type="ECO:0000313" key="1">
    <source>
        <dbReference type="EMBL" id="VFB14481.1"/>
    </source>
</evidence>
<accession>A0A449I4Y9</accession>
<dbReference type="InterPro" id="IPR036359">
    <property type="entry name" value="Thiol_cytolysin_sf"/>
</dbReference>
<dbReference type="RefSeq" id="WP_131752457.1">
    <property type="nucleotide sequence ID" value="NZ_CAACYH010000004.1"/>
</dbReference>